<name>A0A934WZJ1_9BACT</name>
<proteinExistence type="predicted"/>
<accession>A0A934WZJ1</accession>
<keyword evidence="2" id="KW-1185">Reference proteome</keyword>
<dbReference type="AlphaFoldDB" id="A0A934WZJ1"/>
<dbReference type="EMBL" id="JAEQBW010000006">
    <property type="protein sequence ID" value="MBK6266103.1"/>
    <property type="molecule type" value="Genomic_DNA"/>
</dbReference>
<comment type="caution">
    <text evidence="1">The sequence shown here is derived from an EMBL/GenBank/DDBJ whole genome shotgun (WGS) entry which is preliminary data.</text>
</comment>
<evidence type="ECO:0000313" key="1">
    <source>
        <dbReference type="EMBL" id="MBK6266103.1"/>
    </source>
</evidence>
<dbReference type="Proteomes" id="UP000611723">
    <property type="component" value="Unassembled WGS sequence"/>
</dbReference>
<protein>
    <submittedName>
        <fullName evidence="1">Uncharacterized protein</fullName>
    </submittedName>
</protein>
<dbReference type="RefSeq" id="WP_201431783.1">
    <property type="nucleotide sequence ID" value="NZ_JAEQBW010000006.1"/>
</dbReference>
<reference evidence="1" key="1">
    <citation type="submission" date="2021-01" db="EMBL/GenBank/DDBJ databases">
        <title>Marivirga aurantiaca sp. nov., isolated from intertidal surface sediments.</title>
        <authorList>
            <person name="Zhang M."/>
        </authorList>
    </citation>
    <scope>NUCLEOTIDE SEQUENCE</scope>
    <source>
        <strain evidence="1">S37H4</strain>
    </source>
</reference>
<organism evidence="1 2">
    <name type="scientific">Marivirga aurantiaca</name>
    <dbReference type="NCBI Taxonomy" id="2802615"/>
    <lineage>
        <taxon>Bacteria</taxon>
        <taxon>Pseudomonadati</taxon>
        <taxon>Bacteroidota</taxon>
        <taxon>Cytophagia</taxon>
        <taxon>Cytophagales</taxon>
        <taxon>Marivirgaceae</taxon>
        <taxon>Marivirga</taxon>
    </lineage>
</organism>
<evidence type="ECO:0000313" key="2">
    <source>
        <dbReference type="Proteomes" id="UP000611723"/>
    </source>
</evidence>
<sequence>MDPLPGGRSMAIQPLPLPGEGCDPVYDIDCPPPSDDCRLVAEYYTATRRINEGSDGLVPLSTQRMDRMADRDVYTAEGVNHLEVGNHREMTRILNSVFSRTNEVFERSGRN</sequence>
<gene>
    <name evidence="1" type="ORF">JKA74_13750</name>
</gene>